<evidence type="ECO:0000259" key="7">
    <source>
        <dbReference type="Pfam" id="PF02771"/>
    </source>
</evidence>
<dbReference type="Pfam" id="PF02771">
    <property type="entry name" value="Acyl-CoA_dh_N"/>
    <property type="match status" value="1"/>
</dbReference>
<dbReference type="SUPFAM" id="SSF56645">
    <property type="entry name" value="Acyl-CoA dehydrogenase NM domain-like"/>
    <property type="match status" value="1"/>
</dbReference>
<feature type="domain" description="Acyl-CoA dehydrogenase/oxidase C-terminal" evidence="6">
    <location>
        <begin position="232"/>
        <end position="362"/>
    </location>
</feature>
<evidence type="ECO:0000256" key="3">
    <source>
        <dbReference type="ARBA" id="ARBA00022630"/>
    </source>
</evidence>
<comment type="caution">
    <text evidence="8">The sequence shown here is derived from an EMBL/GenBank/DDBJ whole genome shotgun (WGS) entry which is preliminary data.</text>
</comment>
<dbReference type="InterPro" id="IPR009100">
    <property type="entry name" value="AcylCoA_DH/oxidase_NM_dom_sf"/>
</dbReference>
<reference evidence="8" key="1">
    <citation type="submission" date="2020-11" db="EMBL/GenBank/DDBJ databases">
        <title>Nocardioides sp. CBS4Y-1, whole genome shotgun sequence.</title>
        <authorList>
            <person name="Tuo L."/>
        </authorList>
    </citation>
    <scope>NUCLEOTIDE SEQUENCE</scope>
    <source>
        <strain evidence="8">CBS4Y-1</strain>
    </source>
</reference>
<dbReference type="InterPro" id="IPR037069">
    <property type="entry name" value="AcylCoA_DH/ox_N_sf"/>
</dbReference>
<accession>A0A930V1J9</accession>
<dbReference type="InterPro" id="IPR009075">
    <property type="entry name" value="AcylCo_DH/oxidase_C"/>
</dbReference>
<dbReference type="Proteomes" id="UP000656804">
    <property type="component" value="Unassembled WGS sequence"/>
</dbReference>
<dbReference type="InterPro" id="IPR036250">
    <property type="entry name" value="AcylCo_DH-like_C"/>
</dbReference>
<dbReference type="InterPro" id="IPR046373">
    <property type="entry name" value="Acyl-CoA_Oxase/DH_mid-dom_sf"/>
</dbReference>
<keyword evidence="4" id="KW-0274">FAD</keyword>
<sequence>MDFTFTSEQDDAASLAAQILGDRVTLERHQALEAGGDRFDADLWASLGEAGLLSLVVPEAHDGAGLDLITLARVVVEAGRVLAPVPLVTHGAATLLLGEAGSAEQRAAWLAGAGTGQRLLTVAVSEERAHLPESPVTRAVAARDGFRVTGSKSLVRAGSHAAAHLVTASTDEGTAVLLVRADAPGVTATTMRTSDGDTVVRLELDSAPAELVGVADGSTATRLGQLVTVLECAELLGVTEGALALTAAYARTREQFGRPIGTFQAVSQRLADGYIDVLGQRLTLWSAAWHLTEHDPAAPIEVATAKLWAADAAHRLAHTTVHVHGGVGIDLEGEAHRFFTTAKRFEFAYGSATEQALAVGRVLANEPA</sequence>
<evidence type="ECO:0000256" key="2">
    <source>
        <dbReference type="ARBA" id="ARBA00009347"/>
    </source>
</evidence>
<dbReference type="CDD" id="cd00567">
    <property type="entry name" value="ACAD"/>
    <property type="match status" value="1"/>
</dbReference>
<dbReference type="GO" id="GO:0003995">
    <property type="term" value="F:acyl-CoA dehydrogenase activity"/>
    <property type="evidence" value="ECO:0007669"/>
    <property type="project" value="TreeGrafter"/>
</dbReference>
<feature type="domain" description="Acyl-CoA dehydrogenase/oxidase N-terminal" evidence="7">
    <location>
        <begin position="7"/>
        <end position="116"/>
    </location>
</feature>
<keyword evidence="5" id="KW-0560">Oxidoreductase</keyword>
<dbReference type="Gene3D" id="1.10.540.10">
    <property type="entry name" value="Acyl-CoA dehydrogenase/oxidase, N-terminal domain"/>
    <property type="match status" value="1"/>
</dbReference>
<organism evidence="8 9">
    <name type="scientific">Nocardioides acrostichi</name>
    <dbReference type="NCBI Taxonomy" id="2784339"/>
    <lineage>
        <taxon>Bacteria</taxon>
        <taxon>Bacillati</taxon>
        <taxon>Actinomycetota</taxon>
        <taxon>Actinomycetes</taxon>
        <taxon>Propionibacteriales</taxon>
        <taxon>Nocardioidaceae</taxon>
        <taxon>Nocardioides</taxon>
    </lineage>
</organism>
<evidence type="ECO:0000256" key="4">
    <source>
        <dbReference type="ARBA" id="ARBA00022827"/>
    </source>
</evidence>
<comment type="cofactor">
    <cofactor evidence="1">
        <name>FAD</name>
        <dbReference type="ChEBI" id="CHEBI:57692"/>
    </cofactor>
</comment>
<protein>
    <submittedName>
        <fullName evidence="8">Acyl-CoA dehydrogenase family protein</fullName>
    </submittedName>
</protein>
<dbReference type="Gene3D" id="2.40.110.10">
    <property type="entry name" value="Butyryl-CoA Dehydrogenase, subunit A, domain 2"/>
    <property type="match status" value="1"/>
</dbReference>
<dbReference type="PANTHER" id="PTHR43884:SF20">
    <property type="entry name" value="ACYL-COA DEHYDROGENASE FADE28"/>
    <property type="match status" value="1"/>
</dbReference>
<evidence type="ECO:0000313" key="9">
    <source>
        <dbReference type="Proteomes" id="UP000656804"/>
    </source>
</evidence>
<dbReference type="SUPFAM" id="SSF47203">
    <property type="entry name" value="Acyl-CoA dehydrogenase C-terminal domain-like"/>
    <property type="match status" value="1"/>
</dbReference>
<dbReference type="EMBL" id="JADIVZ010000004">
    <property type="protein sequence ID" value="MBF4162062.1"/>
    <property type="molecule type" value="Genomic_DNA"/>
</dbReference>
<evidence type="ECO:0000256" key="5">
    <source>
        <dbReference type="ARBA" id="ARBA00023002"/>
    </source>
</evidence>
<evidence type="ECO:0000313" key="8">
    <source>
        <dbReference type="EMBL" id="MBF4162062.1"/>
    </source>
</evidence>
<keyword evidence="9" id="KW-1185">Reference proteome</keyword>
<dbReference type="Gene3D" id="1.20.140.10">
    <property type="entry name" value="Butyryl-CoA Dehydrogenase, subunit A, domain 3"/>
    <property type="match status" value="1"/>
</dbReference>
<keyword evidence="3" id="KW-0285">Flavoprotein</keyword>
<dbReference type="RefSeq" id="WP_194503321.1">
    <property type="nucleotide sequence ID" value="NZ_JADIVZ010000004.1"/>
</dbReference>
<dbReference type="AlphaFoldDB" id="A0A930V1J9"/>
<dbReference type="PANTHER" id="PTHR43884">
    <property type="entry name" value="ACYL-COA DEHYDROGENASE"/>
    <property type="match status" value="1"/>
</dbReference>
<dbReference type="Pfam" id="PF00441">
    <property type="entry name" value="Acyl-CoA_dh_1"/>
    <property type="match status" value="1"/>
</dbReference>
<evidence type="ECO:0000256" key="1">
    <source>
        <dbReference type="ARBA" id="ARBA00001974"/>
    </source>
</evidence>
<proteinExistence type="inferred from homology"/>
<dbReference type="GO" id="GO:0050660">
    <property type="term" value="F:flavin adenine dinucleotide binding"/>
    <property type="evidence" value="ECO:0007669"/>
    <property type="project" value="InterPro"/>
</dbReference>
<name>A0A930V1J9_9ACTN</name>
<dbReference type="InterPro" id="IPR013786">
    <property type="entry name" value="AcylCoA_DH/ox_N"/>
</dbReference>
<comment type="similarity">
    <text evidence="2">Belongs to the acyl-CoA dehydrogenase family.</text>
</comment>
<gene>
    <name evidence="8" type="ORF">ISG29_10190</name>
</gene>
<evidence type="ECO:0000259" key="6">
    <source>
        <dbReference type="Pfam" id="PF00441"/>
    </source>
</evidence>